<reference evidence="1" key="1">
    <citation type="journal article" date="2015" name="Nature">
        <title>Complex archaea that bridge the gap between prokaryotes and eukaryotes.</title>
        <authorList>
            <person name="Spang A."/>
            <person name="Saw J.H."/>
            <person name="Jorgensen S.L."/>
            <person name="Zaremba-Niedzwiedzka K."/>
            <person name="Martijn J."/>
            <person name="Lind A.E."/>
            <person name="van Eijk R."/>
            <person name="Schleper C."/>
            <person name="Guy L."/>
            <person name="Ettema T.J."/>
        </authorList>
    </citation>
    <scope>NUCLEOTIDE SEQUENCE</scope>
</reference>
<sequence>MIDTTKLIKEYLTASGSGLFTLVGTQVWCPMLPKDFKNTVAAIAFHPEHEEMHAKSAVQRTSFVFMCYGGSSNPANARAVYRALNDRLDLQHGTVTEGAIILATQTAMSHFIEPETEYPVSTATYDITTQ</sequence>
<dbReference type="AlphaFoldDB" id="A0A0F9MCY0"/>
<dbReference type="EMBL" id="LAZR01005013">
    <property type="protein sequence ID" value="KKN03649.1"/>
    <property type="molecule type" value="Genomic_DNA"/>
</dbReference>
<proteinExistence type="predicted"/>
<name>A0A0F9MCY0_9ZZZZ</name>
<gene>
    <name evidence="1" type="ORF">LCGC14_1105530</name>
</gene>
<organism evidence="1">
    <name type="scientific">marine sediment metagenome</name>
    <dbReference type="NCBI Taxonomy" id="412755"/>
    <lineage>
        <taxon>unclassified sequences</taxon>
        <taxon>metagenomes</taxon>
        <taxon>ecological metagenomes</taxon>
    </lineage>
</organism>
<accession>A0A0F9MCY0</accession>
<evidence type="ECO:0000313" key="1">
    <source>
        <dbReference type="EMBL" id="KKN03649.1"/>
    </source>
</evidence>
<protein>
    <submittedName>
        <fullName evidence="1">Uncharacterized protein</fullName>
    </submittedName>
</protein>
<comment type="caution">
    <text evidence="1">The sequence shown here is derived from an EMBL/GenBank/DDBJ whole genome shotgun (WGS) entry which is preliminary data.</text>
</comment>